<accession>A0A915LA44</accession>
<reference evidence="2" key="1">
    <citation type="submission" date="2022-11" db="UniProtKB">
        <authorList>
            <consortium name="WormBaseParasite"/>
        </authorList>
    </citation>
    <scope>IDENTIFICATION</scope>
</reference>
<evidence type="ECO:0000313" key="1">
    <source>
        <dbReference type="Proteomes" id="UP000887565"/>
    </source>
</evidence>
<dbReference type="AlphaFoldDB" id="A0A915LA44"/>
<keyword evidence="1" id="KW-1185">Reference proteome</keyword>
<organism evidence="1 2">
    <name type="scientific">Romanomermis culicivorax</name>
    <name type="common">Nematode worm</name>
    <dbReference type="NCBI Taxonomy" id="13658"/>
    <lineage>
        <taxon>Eukaryota</taxon>
        <taxon>Metazoa</taxon>
        <taxon>Ecdysozoa</taxon>
        <taxon>Nematoda</taxon>
        <taxon>Enoplea</taxon>
        <taxon>Dorylaimia</taxon>
        <taxon>Mermithida</taxon>
        <taxon>Mermithoidea</taxon>
        <taxon>Mermithidae</taxon>
        <taxon>Romanomermis</taxon>
    </lineage>
</organism>
<evidence type="ECO:0000313" key="2">
    <source>
        <dbReference type="WBParaSite" id="nRc.2.0.1.t47268-RA"/>
    </source>
</evidence>
<dbReference type="WBParaSite" id="nRc.2.0.1.t47268-RA">
    <property type="protein sequence ID" value="nRc.2.0.1.t47268-RA"/>
    <property type="gene ID" value="nRc.2.0.1.g47268"/>
</dbReference>
<name>A0A915LA44_ROMCU</name>
<protein>
    <submittedName>
        <fullName evidence="2">Uncharacterized protein</fullName>
    </submittedName>
</protein>
<proteinExistence type="predicted"/>
<sequence>MLIGQASPMKHCLEVKQRNFGQRDFMGVTKLSRLIRFVNESSSRSSSTNLFLPVFVKQWERPMSWEPSHYKMRSALNPSISGPCNRNWFDAKRQFRDLLIDGLSSPSLSSIVKMFRRRTYEKILILICTDNSYNNDSTHQNCMISSLLKQ</sequence>
<dbReference type="Proteomes" id="UP000887565">
    <property type="component" value="Unplaced"/>
</dbReference>